<organism evidence="1 2">
    <name type="scientific">Lientehia hominis</name>
    <dbReference type="NCBI Taxonomy" id="2897778"/>
    <lineage>
        <taxon>Bacteria</taxon>
        <taxon>Bacillati</taxon>
        <taxon>Bacillota</taxon>
        <taxon>Clostridia</taxon>
        <taxon>Lachnospirales</taxon>
        <taxon>Lachnospiraceae</taxon>
        <taxon>Lientehia</taxon>
    </lineage>
</organism>
<dbReference type="RefSeq" id="WP_231063249.1">
    <property type="nucleotide sequence ID" value="NZ_JAJNOR010000008.1"/>
</dbReference>
<dbReference type="Proteomes" id="UP001299265">
    <property type="component" value="Unassembled WGS sequence"/>
</dbReference>
<sequence length="80" mass="9267">MPGFRETFEAYGGDYPNTMARFLQNETFYLGLRPLHAAVCAVVEPLRNREERSDYADLYEAIRSEYQNAEKLRQDLMGGN</sequence>
<evidence type="ECO:0000313" key="1">
    <source>
        <dbReference type="EMBL" id="MCD2493394.1"/>
    </source>
</evidence>
<reference evidence="1 2" key="1">
    <citation type="submission" date="2021-11" db="EMBL/GenBank/DDBJ databases">
        <title>Lacrimispora sp. nov. NSJ-141 isolated from human feces.</title>
        <authorList>
            <person name="Abdugheni R."/>
        </authorList>
    </citation>
    <scope>NUCLEOTIDE SEQUENCE [LARGE SCALE GENOMIC DNA]</scope>
    <source>
        <strain evidence="1 2">NSJ-141</strain>
    </source>
</reference>
<dbReference type="EMBL" id="JAJNOR010000008">
    <property type="protein sequence ID" value="MCD2493394.1"/>
    <property type="molecule type" value="Genomic_DNA"/>
</dbReference>
<gene>
    <name evidence="1" type="ORF">LQE92_12290</name>
</gene>
<proteinExistence type="predicted"/>
<keyword evidence="2" id="KW-1185">Reference proteome</keyword>
<protein>
    <submittedName>
        <fullName evidence="1">Uncharacterized protein</fullName>
    </submittedName>
</protein>
<accession>A0AAP2RJH3</accession>
<dbReference type="AlphaFoldDB" id="A0AAP2RJH3"/>
<name>A0AAP2RJH3_9FIRM</name>
<comment type="caution">
    <text evidence="1">The sequence shown here is derived from an EMBL/GenBank/DDBJ whole genome shotgun (WGS) entry which is preliminary data.</text>
</comment>
<evidence type="ECO:0000313" key="2">
    <source>
        <dbReference type="Proteomes" id="UP001299265"/>
    </source>
</evidence>